<comment type="subcellular location">
    <subcellularLocation>
        <location evidence="1">Cell inner membrane</location>
        <topology evidence="1">Multi-pass membrane protein</topology>
    </subcellularLocation>
    <subcellularLocation>
        <location evidence="9">Cell membrane</location>
        <topology evidence="9">Multi-pass membrane protein</topology>
    </subcellularLocation>
</comment>
<dbReference type="InterPro" id="IPR013525">
    <property type="entry name" value="ABC2_TM"/>
</dbReference>
<feature type="transmembrane region" description="Helical" evidence="9">
    <location>
        <begin position="106"/>
        <end position="133"/>
    </location>
</feature>
<name>A0ABN6N1W4_9BACT</name>
<keyword evidence="6 9" id="KW-0812">Transmembrane</keyword>
<evidence type="ECO:0000313" key="11">
    <source>
        <dbReference type="EMBL" id="BDG07189.1"/>
    </source>
</evidence>
<dbReference type="PANTHER" id="PTHR30413">
    <property type="entry name" value="INNER MEMBRANE TRANSPORT PERMEASE"/>
    <property type="match status" value="1"/>
</dbReference>
<evidence type="ECO:0000256" key="5">
    <source>
        <dbReference type="ARBA" id="ARBA00022519"/>
    </source>
</evidence>
<accession>A0ABN6N1W4</accession>
<evidence type="ECO:0000256" key="6">
    <source>
        <dbReference type="ARBA" id="ARBA00022692"/>
    </source>
</evidence>
<feature type="transmembrane region" description="Helical" evidence="9">
    <location>
        <begin position="176"/>
        <end position="194"/>
    </location>
</feature>
<evidence type="ECO:0000256" key="1">
    <source>
        <dbReference type="ARBA" id="ARBA00004429"/>
    </source>
</evidence>
<reference evidence="12" key="1">
    <citation type="journal article" date="2022" name="Int. J. Syst. Evol. Microbiol.">
        <title>Anaeromyxobacter oryzae sp. nov., Anaeromyxobacter diazotrophicus sp. nov. and Anaeromyxobacter paludicola sp. nov., isolated from paddy soils.</title>
        <authorList>
            <person name="Itoh H."/>
            <person name="Xu Z."/>
            <person name="Mise K."/>
            <person name="Masuda Y."/>
            <person name="Ushijima N."/>
            <person name="Hayakawa C."/>
            <person name="Shiratori Y."/>
            <person name="Senoo K."/>
        </authorList>
    </citation>
    <scope>NUCLEOTIDE SEQUENCE [LARGE SCALE GENOMIC DNA]</scope>
    <source>
        <strain evidence="12">Red630</strain>
    </source>
</reference>
<dbReference type="EMBL" id="AP025592">
    <property type="protein sequence ID" value="BDG07189.1"/>
    <property type="molecule type" value="Genomic_DNA"/>
</dbReference>
<keyword evidence="5" id="KW-0997">Cell inner membrane</keyword>
<evidence type="ECO:0000256" key="4">
    <source>
        <dbReference type="ARBA" id="ARBA00022475"/>
    </source>
</evidence>
<feature type="transmembrane region" description="Helical" evidence="9">
    <location>
        <begin position="236"/>
        <end position="254"/>
    </location>
</feature>
<dbReference type="RefSeq" id="WP_248343792.1">
    <property type="nucleotide sequence ID" value="NZ_AP025592.1"/>
</dbReference>
<feature type="transmembrane region" description="Helical" evidence="9">
    <location>
        <begin position="145"/>
        <end position="169"/>
    </location>
</feature>
<feature type="transmembrane region" description="Helical" evidence="9">
    <location>
        <begin position="34"/>
        <end position="54"/>
    </location>
</feature>
<dbReference type="Pfam" id="PF01061">
    <property type="entry name" value="ABC2_membrane"/>
    <property type="match status" value="1"/>
</dbReference>
<dbReference type="PANTHER" id="PTHR30413:SF8">
    <property type="entry name" value="TRANSPORT PERMEASE PROTEIN"/>
    <property type="match status" value="1"/>
</dbReference>
<keyword evidence="7 9" id="KW-1133">Transmembrane helix</keyword>
<sequence>MNALSRPFVELYRFRELLALLVGRDLKVRYKRSVLGMFWSLLNPLLQMVVYTLVFSTIMKVGVPQFPVFLLSGLLPWTLISVSSIASAHALLNNQGLIRKVAVPQAVYPIAVVGSKLVDLLLSLVPLALLAALMGRVPGPSWLMLLPALAFATAFTAGLSLLFSSLMVFFRDTRHLIDILFQVWFYLTPVIYPASYLEKLPYPAVRRALELNPAAPIVRCFQSAIYDGRVPDPRTLLLAAGWAALSLGAGLAIFERVQDRHIHYF</sequence>
<keyword evidence="8 9" id="KW-0472">Membrane</keyword>
<keyword evidence="4 9" id="KW-1003">Cell membrane</keyword>
<gene>
    <name evidence="11" type="ORF">AMPC_03020</name>
</gene>
<dbReference type="PROSITE" id="PS51012">
    <property type="entry name" value="ABC_TM2"/>
    <property type="match status" value="1"/>
</dbReference>
<feature type="domain" description="ABC transmembrane type-2" evidence="10">
    <location>
        <begin position="35"/>
        <end position="257"/>
    </location>
</feature>
<dbReference type="Proteomes" id="UP001162734">
    <property type="component" value="Chromosome"/>
</dbReference>
<evidence type="ECO:0000256" key="7">
    <source>
        <dbReference type="ARBA" id="ARBA00022989"/>
    </source>
</evidence>
<proteinExistence type="inferred from homology"/>
<organism evidence="11 12">
    <name type="scientific">Anaeromyxobacter paludicola</name>
    <dbReference type="NCBI Taxonomy" id="2918171"/>
    <lineage>
        <taxon>Bacteria</taxon>
        <taxon>Pseudomonadati</taxon>
        <taxon>Myxococcota</taxon>
        <taxon>Myxococcia</taxon>
        <taxon>Myxococcales</taxon>
        <taxon>Cystobacterineae</taxon>
        <taxon>Anaeromyxobacteraceae</taxon>
        <taxon>Anaeromyxobacter</taxon>
    </lineage>
</organism>
<evidence type="ECO:0000256" key="3">
    <source>
        <dbReference type="ARBA" id="ARBA00022448"/>
    </source>
</evidence>
<dbReference type="InterPro" id="IPR047817">
    <property type="entry name" value="ABC2_TM_bact-type"/>
</dbReference>
<evidence type="ECO:0000256" key="8">
    <source>
        <dbReference type="ARBA" id="ARBA00023136"/>
    </source>
</evidence>
<feature type="transmembrane region" description="Helical" evidence="9">
    <location>
        <begin position="74"/>
        <end position="94"/>
    </location>
</feature>
<keyword evidence="3 9" id="KW-0813">Transport</keyword>
<evidence type="ECO:0000259" key="10">
    <source>
        <dbReference type="PROSITE" id="PS51012"/>
    </source>
</evidence>
<evidence type="ECO:0000313" key="12">
    <source>
        <dbReference type="Proteomes" id="UP001162734"/>
    </source>
</evidence>
<evidence type="ECO:0000256" key="9">
    <source>
        <dbReference type="RuleBase" id="RU361157"/>
    </source>
</evidence>
<evidence type="ECO:0000256" key="2">
    <source>
        <dbReference type="ARBA" id="ARBA00007783"/>
    </source>
</evidence>
<protein>
    <recommendedName>
        <fullName evidence="9">Transport permease protein</fullName>
    </recommendedName>
</protein>
<keyword evidence="12" id="KW-1185">Reference proteome</keyword>
<comment type="similarity">
    <text evidence="2 9">Belongs to the ABC-2 integral membrane protein family.</text>
</comment>